<dbReference type="PANTHER" id="PTHR43592:SF15">
    <property type="entry name" value="CAAX AMINO TERMINAL PROTEASE FAMILY PROTEIN"/>
    <property type="match status" value="1"/>
</dbReference>
<dbReference type="AlphaFoldDB" id="A0A2U3JW75"/>
<feature type="compositionally biased region" description="Basic and acidic residues" evidence="1">
    <location>
        <begin position="29"/>
        <end position="41"/>
    </location>
</feature>
<accession>A0A2U3JW75</accession>
<evidence type="ECO:0000313" key="4">
    <source>
        <dbReference type="EMBL" id="SPF31675.1"/>
    </source>
</evidence>
<feature type="transmembrane region" description="Helical" evidence="2">
    <location>
        <begin position="256"/>
        <end position="274"/>
    </location>
</feature>
<feature type="transmembrane region" description="Helical" evidence="2">
    <location>
        <begin position="226"/>
        <end position="244"/>
    </location>
</feature>
<dbReference type="Proteomes" id="UP000238701">
    <property type="component" value="Unassembled WGS sequence"/>
</dbReference>
<dbReference type="GO" id="GO:0004175">
    <property type="term" value="F:endopeptidase activity"/>
    <property type="evidence" value="ECO:0007669"/>
    <property type="project" value="UniProtKB-ARBA"/>
</dbReference>
<gene>
    <name evidence="4" type="ORF">SBA1_100105</name>
</gene>
<dbReference type="InterPro" id="IPR003675">
    <property type="entry name" value="Rce1/LyrA-like_dom"/>
</dbReference>
<reference evidence="5" key="1">
    <citation type="submission" date="2018-02" db="EMBL/GenBank/DDBJ databases">
        <authorList>
            <person name="Hausmann B."/>
        </authorList>
    </citation>
    <scope>NUCLEOTIDE SEQUENCE [LARGE SCALE GENOMIC DNA]</scope>
    <source>
        <strain evidence="5">Peat soil MAG SbA1</strain>
    </source>
</reference>
<sequence length="342" mass="37732">MASCQGPVLSDCKEDFRFPIDDCRLNKKSQIENRKSNRKQIEGTCPLSSPDNPQSEPQPLANAEPQVSPPIPADPLAPDLAGLTTRTPVPAAPPVENPVWSGWDVLLIAALTFVTMIVLQLAVLLGAHWWRYPHESLSDVAQKPIILLVSQFLIYAAVAAFMVMLVEGKYHAPFWQAILWNWPRAQWRLLALGAVMFLALGLLENLMPMPKDTPFEHLFDRPRDAYLISLIAVTLGPLMEELFFRGFMYPVLARRMGVLWGIILTALPFGLIHLPQYGWAWGAALVIFLVGVVCGAVRAATESVAASFLVHVGYNGAQMVIALVATHGFRHVEKALIAQLSS</sequence>
<dbReference type="PANTHER" id="PTHR43592">
    <property type="entry name" value="CAAX AMINO TERMINAL PROTEASE"/>
    <property type="match status" value="1"/>
</dbReference>
<dbReference type="Pfam" id="PF02517">
    <property type="entry name" value="Rce1-like"/>
    <property type="match status" value="1"/>
</dbReference>
<evidence type="ECO:0000259" key="3">
    <source>
        <dbReference type="Pfam" id="PF02517"/>
    </source>
</evidence>
<feature type="transmembrane region" description="Helical" evidence="2">
    <location>
        <begin position="145"/>
        <end position="166"/>
    </location>
</feature>
<feature type="region of interest" description="Disordered" evidence="1">
    <location>
        <begin position="29"/>
        <end position="71"/>
    </location>
</feature>
<feature type="compositionally biased region" description="Polar residues" evidence="1">
    <location>
        <begin position="46"/>
        <end position="57"/>
    </location>
</feature>
<evidence type="ECO:0000256" key="2">
    <source>
        <dbReference type="SAM" id="Phobius"/>
    </source>
</evidence>
<keyword evidence="2" id="KW-1133">Transmembrane helix</keyword>
<feature type="transmembrane region" description="Helical" evidence="2">
    <location>
        <begin position="280"/>
        <end position="300"/>
    </location>
</feature>
<dbReference type="GO" id="GO:0080120">
    <property type="term" value="P:CAAX-box protein maturation"/>
    <property type="evidence" value="ECO:0007669"/>
    <property type="project" value="UniProtKB-ARBA"/>
</dbReference>
<evidence type="ECO:0000256" key="1">
    <source>
        <dbReference type="SAM" id="MobiDB-lite"/>
    </source>
</evidence>
<keyword evidence="2" id="KW-0812">Transmembrane</keyword>
<feature type="domain" description="CAAX prenyl protease 2/Lysostaphin resistance protein A-like" evidence="3">
    <location>
        <begin position="225"/>
        <end position="316"/>
    </location>
</feature>
<name>A0A2U3JW75_9BACT</name>
<proteinExistence type="predicted"/>
<organism evidence="4 5">
    <name type="scientific">Candidatus Sulfotelmatobacter kueseliae</name>
    <dbReference type="NCBI Taxonomy" id="2042962"/>
    <lineage>
        <taxon>Bacteria</taxon>
        <taxon>Pseudomonadati</taxon>
        <taxon>Acidobacteriota</taxon>
        <taxon>Terriglobia</taxon>
        <taxon>Terriglobales</taxon>
        <taxon>Candidatus Korobacteraceae</taxon>
        <taxon>Candidatus Sulfotelmatobacter</taxon>
    </lineage>
</organism>
<keyword evidence="2" id="KW-0472">Membrane</keyword>
<feature type="transmembrane region" description="Helical" evidence="2">
    <location>
        <begin position="105"/>
        <end position="125"/>
    </location>
</feature>
<evidence type="ECO:0000313" key="5">
    <source>
        <dbReference type="Proteomes" id="UP000238701"/>
    </source>
</evidence>
<dbReference type="EMBL" id="OMOD01000002">
    <property type="protein sequence ID" value="SPF31675.1"/>
    <property type="molecule type" value="Genomic_DNA"/>
</dbReference>
<protein>
    <recommendedName>
        <fullName evidence="3">CAAX prenyl protease 2/Lysostaphin resistance protein A-like domain-containing protein</fullName>
    </recommendedName>
</protein>
<feature type="transmembrane region" description="Helical" evidence="2">
    <location>
        <begin position="187"/>
        <end position="206"/>
    </location>
</feature>